<feature type="domain" description="Hydrogen maturase F dimerization" evidence="4">
    <location>
        <begin position="178"/>
        <end position="276"/>
    </location>
</feature>
<dbReference type="Gene3D" id="3.40.50.11420">
    <property type="match status" value="1"/>
</dbReference>
<dbReference type="Proteomes" id="UP001652432">
    <property type="component" value="Unassembled WGS sequence"/>
</dbReference>
<evidence type="ECO:0000259" key="5">
    <source>
        <dbReference type="Pfam" id="PF18133"/>
    </source>
</evidence>
<dbReference type="InterPro" id="IPR027417">
    <property type="entry name" value="P-loop_NTPase"/>
</dbReference>
<dbReference type="InterPro" id="IPR005225">
    <property type="entry name" value="Small_GTP-bd"/>
</dbReference>
<evidence type="ECO:0000259" key="4">
    <source>
        <dbReference type="Pfam" id="PF18128"/>
    </source>
</evidence>
<evidence type="ECO:0000313" key="6">
    <source>
        <dbReference type="EMBL" id="MCU6745405.1"/>
    </source>
</evidence>
<evidence type="ECO:0000259" key="3">
    <source>
        <dbReference type="Pfam" id="PF01926"/>
    </source>
</evidence>
<keyword evidence="7" id="KW-1185">Reference proteome</keyword>
<evidence type="ECO:0000256" key="2">
    <source>
        <dbReference type="ARBA" id="ARBA00023134"/>
    </source>
</evidence>
<dbReference type="PANTHER" id="PTHR42714:SF6">
    <property type="entry name" value="TRANSLATION INITIATION FACTOR IF-2"/>
    <property type="match status" value="1"/>
</dbReference>
<dbReference type="InterPro" id="IPR023873">
    <property type="entry name" value="FeFe-hyd_GTPase_HydF"/>
</dbReference>
<dbReference type="NCBIfam" id="TIGR00231">
    <property type="entry name" value="small_GTP"/>
    <property type="match status" value="1"/>
</dbReference>
<dbReference type="Pfam" id="PF01926">
    <property type="entry name" value="MMR_HSR1"/>
    <property type="match status" value="1"/>
</dbReference>
<proteinExistence type="predicted"/>
<name>A0ABT2T575_9FIRM</name>
<dbReference type="Pfam" id="PF18133">
    <property type="entry name" value="HydF_tetramer"/>
    <property type="match status" value="1"/>
</dbReference>
<keyword evidence="2" id="KW-0342">GTP-binding</keyword>
<feature type="domain" description="G" evidence="3">
    <location>
        <begin position="14"/>
        <end position="129"/>
    </location>
</feature>
<dbReference type="InterPro" id="IPR040644">
    <property type="entry name" value="HydF_tetramer"/>
</dbReference>
<keyword evidence="1" id="KW-0547">Nucleotide-binding</keyword>
<dbReference type="SUPFAM" id="SSF52540">
    <property type="entry name" value="P-loop containing nucleoside triphosphate hydrolases"/>
    <property type="match status" value="1"/>
</dbReference>
<dbReference type="PANTHER" id="PTHR42714">
    <property type="entry name" value="TRNA MODIFICATION GTPASE GTPBP3"/>
    <property type="match status" value="1"/>
</dbReference>
<comment type="caution">
    <text evidence="6">The sequence shown here is derived from an EMBL/GenBank/DDBJ whole genome shotgun (WGS) entry which is preliminary data.</text>
</comment>
<dbReference type="Pfam" id="PF18128">
    <property type="entry name" value="HydF_dimer"/>
    <property type="match status" value="1"/>
</dbReference>
<organism evidence="6 7">
    <name type="scientific">Suilimivivens aceti</name>
    <dbReference type="NCBI Taxonomy" id="2981774"/>
    <lineage>
        <taxon>Bacteria</taxon>
        <taxon>Bacillati</taxon>
        <taxon>Bacillota</taxon>
        <taxon>Clostridia</taxon>
        <taxon>Lachnospirales</taxon>
        <taxon>Lachnospiraceae</taxon>
        <taxon>Suilimivivens</taxon>
    </lineage>
</organism>
<evidence type="ECO:0000313" key="7">
    <source>
        <dbReference type="Proteomes" id="UP001652432"/>
    </source>
</evidence>
<dbReference type="CDD" id="cd00880">
    <property type="entry name" value="Era_like"/>
    <property type="match status" value="1"/>
</dbReference>
<dbReference type="InterPro" id="IPR006073">
    <property type="entry name" value="GTP-bd"/>
</dbReference>
<dbReference type="Gene3D" id="3.40.50.11410">
    <property type="match status" value="1"/>
</dbReference>
<dbReference type="NCBIfam" id="TIGR03918">
    <property type="entry name" value="GTP_HydF"/>
    <property type="match status" value="1"/>
</dbReference>
<feature type="domain" description="Hydrogen maturase F tetramerization" evidence="5">
    <location>
        <begin position="281"/>
        <end position="396"/>
    </location>
</feature>
<accession>A0ABT2T575</accession>
<evidence type="ECO:0000256" key="1">
    <source>
        <dbReference type="ARBA" id="ARBA00022741"/>
    </source>
</evidence>
<reference evidence="6 7" key="1">
    <citation type="journal article" date="2021" name="ISME Commun">
        <title>Automated analysis of genomic sequences facilitates high-throughput and comprehensive description of bacteria.</title>
        <authorList>
            <person name="Hitch T.C.A."/>
        </authorList>
    </citation>
    <scope>NUCLEOTIDE SEQUENCE [LARGE SCALE GENOMIC DNA]</scope>
    <source>
        <strain evidence="6 7">Sanger_18</strain>
    </source>
</reference>
<gene>
    <name evidence="6" type="primary">hydF</name>
    <name evidence="6" type="ORF">OCV77_13060</name>
</gene>
<dbReference type="RefSeq" id="WP_262575447.1">
    <property type="nucleotide sequence ID" value="NZ_JAOQKJ010000011.1"/>
</dbReference>
<sequence>MAALNQTPGADRIQIAFFGRRNAGKSSLVNAVTGQEMSIVSEVKGTTTDPVTKSMELLPLGPVVIIDTPGLDDEGTVGEMRVRKARQVLNRADIAVLVADITRGLTGMEEELITLFQKKRVPYLIVYNKKDLVREECSCLKDLKENEIAVSALKRENIEQLKERIGSLAGKMEKEKPIVGELLEAGDHVVLVTPIDTSAPKGRMILPQVKVIRDILDAHGTLSVTQTGELPALLSSLKERPRLVITDSQAFECVKQMVPKDIPLTSFSILFARYKGVLAGAVQGAAALDRLKEGDRILISEGCTHHRQCEDIGTVKLPGWIEKHTGKRFVYEFTSGGGFPEDLSSYALVVHCGGCMLNEREIRSRERMAAESSIPFTNYGILIAFMNGILKRSLQPFKELAEYL</sequence>
<dbReference type="EMBL" id="JAOQKJ010000011">
    <property type="protein sequence ID" value="MCU6745405.1"/>
    <property type="molecule type" value="Genomic_DNA"/>
</dbReference>
<protein>
    <submittedName>
        <fullName evidence="6">[FeFe] hydrogenase H-cluster maturation GTPase HydF</fullName>
    </submittedName>
</protein>
<dbReference type="Gene3D" id="3.40.50.300">
    <property type="entry name" value="P-loop containing nucleotide triphosphate hydrolases"/>
    <property type="match status" value="1"/>
</dbReference>
<dbReference type="InterPro" id="IPR041606">
    <property type="entry name" value="HydF_dimer"/>
</dbReference>